<dbReference type="EMBL" id="JXXD01000011">
    <property type="protein sequence ID" value="KIZ38444.1"/>
    <property type="molecule type" value="Genomic_DNA"/>
</dbReference>
<gene>
    <name evidence="1" type="ORF">LO50_01440</name>
</gene>
<name>A0A0D7EC79_STUST</name>
<comment type="caution">
    <text evidence="1">The sequence shown here is derived from an EMBL/GenBank/DDBJ whole genome shotgun (WGS) entry which is preliminary data.</text>
</comment>
<sequence length="162" mass="17610">MVSVLCVIGTPLIASEVVEFGSDESVRYLTELKKLYLTSSDREALLAHSNGLLDTYALRAGYQVGQANPQDFLYELSVATPGELRIREEVRSSSGGVAVRNRSLSVFGLDPYLQYQCPAQGFSCSISSPIDGLPLLVILRDPQGAEELAKALSFLIRNLQKG</sequence>
<dbReference type="RefSeq" id="WP_044313857.1">
    <property type="nucleotide sequence ID" value="NZ_JXXD01000011.1"/>
</dbReference>
<accession>A0A0D7EC79</accession>
<organism evidence="1 2">
    <name type="scientific">Stutzerimonas stutzeri</name>
    <name type="common">Pseudomonas stutzeri</name>
    <dbReference type="NCBI Taxonomy" id="316"/>
    <lineage>
        <taxon>Bacteria</taxon>
        <taxon>Pseudomonadati</taxon>
        <taxon>Pseudomonadota</taxon>
        <taxon>Gammaproteobacteria</taxon>
        <taxon>Pseudomonadales</taxon>
        <taxon>Pseudomonadaceae</taxon>
        <taxon>Stutzerimonas</taxon>
    </lineage>
</organism>
<evidence type="ECO:0000313" key="2">
    <source>
        <dbReference type="Proteomes" id="UP000032439"/>
    </source>
</evidence>
<reference evidence="1 2" key="1">
    <citation type="submission" date="2014-11" db="EMBL/GenBank/DDBJ databases">
        <title>Genomics and ecophysiology of heterotrophic nitrogen fixing bacteria isolated from estuarine surface water.</title>
        <authorList>
            <person name="Bentzon-Tilia M."/>
            <person name="Severin I."/>
            <person name="Hansen L.H."/>
            <person name="Riemann L."/>
        </authorList>
    </citation>
    <scope>NUCLEOTIDE SEQUENCE [LARGE SCALE GENOMIC DNA]</scope>
    <source>
        <strain evidence="1 2">BAL361</strain>
    </source>
</reference>
<dbReference type="PATRIC" id="fig|316.110.peg.425"/>
<proteinExistence type="predicted"/>
<evidence type="ECO:0000313" key="1">
    <source>
        <dbReference type="EMBL" id="KIZ38444.1"/>
    </source>
</evidence>
<protein>
    <submittedName>
        <fullName evidence="1">Uncharacterized protein</fullName>
    </submittedName>
</protein>
<dbReference type="Proteomes" id="UP000032439">
    <property type="component" value="Unassembled WGS sequence"/>
</dbReference>
<dbReference type="AlphaFoldDB" id="A0A0D7EC79"/>